<keyword evidence="2" id="KW-0614">Plasmid</keyword>
<evidence type="ECO:0000313" key="2">
    <source>
        <dbReference type="EMBL" id="AZV80891.1"/>
    </source>
</evidence>
<organism evidence="2 3">
    <name type="scientific">Parasedimentitalea marina</name>
    <dbReference type="NCBI Taxonomy" id="2483033"/>
    <lineage>
        <taxon>Bacteria</taxon>
        <taxon>Pseudomonadati</taxon>
        <taxon>Pseudomonadota</taxon>
        <taxon>Alphaproteobacteria</taxon>
        <taxon>Rhodobacterales</taxon>
        <taxon>Paracoccaceae</taxon>
        <taxon>Parasedimentitalea</taxon>
    </lineage>
</organism>
<dbReference type="SUPFAM" id="SSF52518">
    <property type="entry name" value="Thiamin diphosphate-binding fold (THDP-binding)"/>
    <property type="match status" value="1"/>
</dbReference>
<dbReference type="Proteomes" id="UP000283063">
    <property type="component" value="Plasmid pW43B"/>
</dbReference>
<dbReference type="GO" id="GO:0003824">
    <property type="term" value="F:catalytic activity"/>
    <property type="evidence" value="ECO:0007669"/>
    <property type="project" value="InterPro"/>
</dbReference>
<keyword evidence="3" id="KW-1185">Reference proteome</keyword>
<dbReference type="Pfam" id="PF02775">
    <property type="entry name" value="TPP_enzyme_C"/>
    <property type="match status" value="1"/>
</dbReference>
<dbReference type="InterPro" id="IPR029061">
    <property type="entry name" value="THDP-binding"/>
</dbReference>
<feature type="domain" description="Thiamine pyrophosphate enzyme TPP-binding" evidence="1">
    <location>
        <begin position="2"/>
        <end position="71"/>
    </location>
</feature>
<dbReference type="GO" id="GO:0044281">
    <property type="term" value="P:small molecule metabolic process"/>
    <property type="evidence" value="ECO:0007669"/>
    <property type="project" value="UniProtKB-ARBA"/>
</dbReference>
<protein>
    <recommendedName>
        <fullName evidence="1">Thiamine pyrophosphate enzyme TPP-binding domain-containing protein</fullName>
    </recommendedName>
</protein>
<dbReference type="KEGG" id="sedi:EBB79_23445"/>
<dbReference type="CDD" id="cd00568">
    <property type="entry name" value="TPP_enzymes"/>
    <property type="match status" value="1"/>
</dbReference>
<accession>A0A3T0NA74</accession>
<evidence type="ECO:0000259" key="1">
    <source>
        <dbReference type="Pfam" id="PF02775"/>
    </source>
</evidence>
<dbReference type="GO" id="GO:0030976">
    <property type="term" value="F:thiamine pyrophosphate binding"/>
    <property type="evidence" value="ECO:0007669"/>
    <property type="project" value="InterPro"/>
</dbReference>
<dbReference type="InterPro" id="IPR011766">
    <property type="entry name" value="TPP_enzyme_TPP-bd"/>
</dbReference>
<proteinExistence type="predicted"/>
<name>A0A3T0NA74_9RHOB</name>
<evidence type="ECO:0000313" key="3">
    <source>
        <dbReference type="Proteomes" id="UP000283063"/>
    </source>
</evidence>
<gene>
    <name evidence="2" type="ORF">EBB79_23445</name>
</gene>
<dbReference type="AlphaFoldDB" id="A0A3T0NA74"/>
<dbReference type="Gene3D" id="3.40.50.970">
    <property type="match status" value="1"/>
</dbReference>
<dbReference type="EMBL" id="CP033221">
    <property type="protein sequence ID" value="AZV80891.1"/>
    <property type="molecule type" value="Genomic_DNA"/>
</dbReference>
<sequence length="107" mass="12020">MLTRNDTFGWIRGESLLLEDVDEPWSTDFGAVDYIKLAEAFGFQTARITSEDDIETALTAAINHQGASFIEMMVPSQDKIVPFVPNWVRSAKQKPALFRIGQVTGWL</sequence>
<reference evidence="2 3" key="1">
    <citation type="submission" date="2018-10" db="EMBL/GenBank/DDBJ databases">
        <title>Parasedimentitalea marina sp. nov., a psychrophilic bacterium isolated from deep seawater of the New Britain Trench.</title>
        <authorList>
            <person name="Cao J."/>
        </authorList>
    </citation>
    <scope>NUCLEOTIDE SEQUENCE [LARGE SCALE GENOMIC DNA]</scope>
    <source>
        <strain evidence="2 3">W43</strain>
        <plasmid evidence="2 3">pW43B</plasmid>
    </source>
</reference>
<geneLocation type="plasmid" evidence="2 3">
    <name>pW43B</name>
</geneLocation>